<proteinExistence type="predicted"/>
<dbReference type="EMBL" id="DRWN01000023">
    <property type="protein sequence ID" value="HHK68065.1"/>
    <property type="molecule type" value="Genomic_DNA"/>
</dbReference>
<name>A0A7C5L6Y4_CALS0</name>
<keyword evidence="1" id="KW-1133">Transmembrane helix</keyword>
<evidence type="ECO:0000256" key="1">
    <source>
        <dbReference type="SAM" id="Phobius"/>
    </source>
</evidence>
<evidence type="ECO:0000313" key="2">
    <source>
        <dbReference type="EMBL" id="HHK68065.1"/>
    </source>
</evidence>
<comment type="caution">
    <text evidence="2">The sequence shown here is derived from an EMBL/GenBank/DDBJ whole genome shotgun (WGS) entry which is preliminary data.</text>
</comment>
<feature type="transmembrane region" description="Helical" evidence="1">
    <location>
        <begin position="20"/>
        <end position="38"/>
    </location>
</feature>
<accession>A0A7C5L6Y4</accession>
<organism evidence="2">
    <name type="scientific">Caldiarchaeum subterraneum</name>
    <dbReference type="NCBI Taxonomy" id="311458"/>
    <lineage>
        <taxon>Archaea</taxon>
        <taxon>Nitrososphaerota</taxon>
        <taxon>Candidatus Caldarchaeales</taxon>
        <taxon>Candidatus Caldarchaeaceae</taxon>
        <taxon>Candidatus Caldarchaeum</taxon>
    </lineage>
</organism>
<dbReference type="AlphaFoldDB" id="A0A7C5L6Y4"/>
<keyword evidence="1" id="KW-0812">Transmembrane</keyword>
<sequence length="160" mass="18281">MGLPFAVSFEGRLQRDRMALILKLEVLTIFSTALAVVFLTGQHFFVKLFFTIPTALSVFLVVKDRLEKTGRKLKRAVVKSVRHRGNDWFFFLPMTPSFSFTANGFEVEAVSEDMTLVKFLDCRPWKVGQKLLVLSDIKGKVLAVRDMKLPIRIDMLKKLA</sequence>
<feature type="transmembrane region" description="Helical" evidence="1">
    <location>
        <begin position="44"/>
        <end position="62"/>
    </location>
</feature>
<protein>
    <submittedName>
        <fullName evidence="2">Uncharacterized protein</fullName>
    </submittedName>
</protein>
<gene>
    <name evidence="2" type="ORF">ENM11_02770</name>
</gene>
<reference evidence="2" key="1">
    <citation type="journal article" date="2020" name="mSystems">
        <title>Genome- and Community-Level Interaction Insights into Carbon Utilization and Element Cycling Functions of Hydrothermarchaeota in Hydrothermal Sediment.</title>
        <authorList>
            <person name="Zhou Z."/>
            <person name="Liu Y."/>
            <person name="Xu W."/>
            <person name="Pan J."/>
            <person name="Luo Z.H."/>
            <person name="Li M."/>
        </authorList>
    </citation>
    <scope>NUCLEOTIDE SEQUENCE [LARGE SCALE GENOMIC DNA]</scope>
    <source>
        <strain evidence="2">SpSt-1056</strain>
    </source>
</reference>
<keyword evidence="1" id="KW-0472">Membrane</keyword>